<reference evidence="6" key="1">
    <citation type="submission" date="2022-01" db="EMBL/GenBank/DDBJ databases">
        <authorList>
            <person name="Jo J.-H."/>
            <person name="Im W.-T."/>
        </authorList>
    </citation>
    <scope>NUCLEOTIDE SEQUENCE</scope>
    <source>
        <strain evidence="6">XY25</strain>
    </source>
</reference>
<comment type="function">
    <text evidence="5">Involved in the formation of 2-(5''-phosphoribosyl)-3'-dephosphocoenzyme-A, the prosthetic group of the acyl-carrier protein of the malonate decarboxylase.</text>
</comment>
<keyword evidence="6" id="KW-0328">Glycosyltransferase</keyword>
<comment type="catalytic activity">
    <reaction evidence="1 5">
        <text>3'-dephospho-CoA + ATP = 2'-(5''-triphospho-alpha-D-ribosyl)-3'-dephospho-CoA + adenine</text>
        <dbReference type="Rhea" id="RHEA:15117"/>
        <dbReference type="ChEBI" id="CHEBI:16708"/>
        <dbReference type="ChEBI" id="CHEBI:30616"/>
        <dbReference type="ChEBI" id="CHEBI:57328"/>
        <dbReference type="ChEBI" id="CHEBI:61378"/>
        <dbReference type="EC" id="2.4.2.52"/>
    </reaction>
</comment>
<evidence type="ECO:0000256" key="4">
    <source>
        <dbReference type="ARBA" id="ARBA00022840"/>
    </source>
</evidence>
<dbReference type="InterPro" id="IPR017555">
    <property type="entry name" value="TriPribosyl-deP-CoA_syn"/>
</dbReference>
<gene>
    <name evidence="5 6" type="primary">mdcB</name>
    <name evidence="6" type="ORF">LZ012_01275</name>
</gene>
<keyword evidence="7" id="KW-1185">Reference proteome</keyword>
<evidence type="ECO:0000256" key="3">
    <source>
        <dbReference type="ARBA" id="ARBA00022741"/>
    </source>
</evidence>
<comment type="similarity">
    <text evidence="5">Belongs to the CitG/MdcB family.</text>
</comment>
<dbReference type="RefSeq" id="WP_275706715.1">
    <property type="nucleotide sequence ID" value="NZ_JAKLTN010000001.1"/>
</dbReference>
<dbReference type="Proteomes" id="UP001165384">
    <property type="component" value="Unassembled WGS sequence"/>
</dbReference>
<keyword evidence="2 5" id="KW-0808">Transferase</keyword>
<protein>
    <recommendedName>
        <fullName evidence="5">Probable 2-(5''-triphosphoribosyl)-3'-dephosphocoenzyme-A synthase</fullName>
        <shortName evidence="5">2-(5''-triphosphoribosyl)-3'-dephospho-CoA synthase</shortName>
        <ecNumber evidence="5">2.4.2.52</ecNumber>
    </recommendedName>
</protein>
<name>A0ABS9JXI8_9RHOO</name>
<evidence type="ECO:0000313" key="6">
    <source>
        <dbReference type="EMBL" id="MCG2575621.1"/>
    </source>
</evidence>
<dbReference type="GO" id="GO:0046917">
    <property type="term" value="F:triphosphoribosyl-dephospho-CoA synthase activity"/>
    <property type="evidence" value="ECO:0007669"/>
    <property type="project" value="UniProtKB-EC"/>
</dbReference>
<dbReference type="Pfam" id="PF01874">
    <property type="entry name" value="CitG"/>
    <property type="match status" value="1"/>
</dbReference>
<dbReference type="PANTHER" id="PTHR30201:SF2">
    <property type="entry name" value="2-(5''-TRIPHOSPHORIBOSYL)-3'-DEPHOSPHOCOENZYME-A SYNTHASE"/>
    <property type="match status" value="1"/>
</dbReference>
<evidence type="ECO:0000256" key="1">
    <source>
        <dbReference type="ARBA" id="ARBA00001210"/>
    </source>
</evidence>
<proteinExistence type="inferred from homology"/>
<sequence>MLERRLPRYRPAAPAIPADQAAAERIGRLALRSLYREVALAPKPGLVTPASQGSHGDMDFTTFQRSLHSLRPYFPEITVCGLRGPDFATLQSLGIAAEAEMLAATGGINTHRGAIFNLGLLCAAAGWLIAAGETPEAARVCQVVADSWGDDIRAGLASVPATAPLSHGLAVARRYGSGGARAEAAAGFPAAREVGLPAYRAALAATGDEELAEVQALFALIAEVDDTNLLWRGGPAGLAHGRHAAAQFLAAGGVLSDDWRAHAAAIDRDFVARRLSPGGSADLLGVTLFLAGLGG</sequence>
<keyword evidence="3 5" id="KW-0547">Nucleotide-binding</keyword>
<dbReference type="EMBL" id="JAKLTN010000001">
    <property type="protein sequence ID" value="MCG2575621.1"/>
    <property type="molecule type" value="Genomic_DNA"/>
</dbReference>
<evidence type="ECO:0000256" key="2">
    <source>
        <dbReference type="ARBA" id="ARBA00022679"/>
    </source>
</evidence>
<accession>A0ABS9JXI8</accession>
<keyword evidence="4 5" id="KW-0067">ATP-binding</keyword>
<dbReference type="NCBIfam" id="TIGR03132">
    <property type="entry name" value="malonate_mdcB"/>
    <property type="match status" value="1"/>
</dbReference>
<dbReference type="EC" id="2.4.2.52" evidence="5"/>
<dbReference type="Gene3D" id="1.10.4200.10">
    <property type="entry name" value="Triphosphoribosyl-dephospho-CoA protein"/>
    <property type="match status" value="1"/>
</dbReference>
<dbReference type="InterPro" id="IPR002736">
    <property type="entry name" value="CitG"/>
</dbReference>
<organism evidence="6 7">
    <name type="scientific">Dechloromonas hankyongensis</name>
    <dbReference type="NCBI Taxonomy" id="2908002"/>
    <lineage>
        <taxon>Bacteria</taxon>
        <taxon>Pseudomonadati</taxon>
        <taxon>Pseudomonadota</taxon>
        <taxon>Betaproteobacteria</taxon>
        <taxon>Rhodocyclales</taxon>
        <taxon>Azonexaceae</taxon>
        <taxon>Dechloromonas</taxon>
    </lineage>
</organism>
<evidence type="ECO:0000313" key="7">
    <source>
        <dbReference type="Proteomes" id="UP001165384"/>
    </source>
</evidence>
<dbReference type="HAMAP" id="MF_01883">
    <property type="entry name" value="MdcB"/>
    <property type="match status" value="1"/>
</dbReference>
<dbReference type="GO" id="GO:0016757">
    <property type="term" value="F:glycosyltransferase activity"/>
    <property type="evidence" value="ECO:0007669"/>
    <property type="project" value="UniProtKB-KW"/>
</dbReference>
<evidence type="ECO:0000256" key="5">
    <source>
        <dbReference type="HAMAP-Rule" id="MF_01883"/>
    </source>
</evidence>
<dbReference type="PANTHER" id="PTHR30201">
    <property type="entry name" value="TRIPHOSPHORIBOSYL-DEPHOSPHO-COA SYNTHASE"/>
    <property type="match status" value="1"/>
</dbReference>
<comment type="caution">
    <text evidence="6">The sequence shown here is derived from an EMBL/GenBank/DDBJ whole genome shotgun (WGS) entry which is preliminary data.</text>
</comment>